<name>A0ABR2P570_9ROSI</name>
<proteinExistence type="predicted"/>
<feature type="signal peptide" evidence="1">
    <location>
        <begin position="1"/>
        <end position="16"/>
    </location>
</feature>
<comment type="caution">
    <text evidence="2">The sequence shown here is derived from an EMBL/GenBank/DDBJ whole genome shotgun (WGS) entry which is preliminary data.</text>
</comment>
<dbReference type="EMBL" id="JBBPBN010000080">
    <property type="protein sequence ID" value="KAK8983571.1"/>
    <property type="molecule type" value="Genomic_DNA"/>
</dbReference>
<protein>
    <submittedName>
        <fullName evidence="2">Uncharacterized protein</fullName>
    </submittedName>
</protein>
<keyword evidence="3" id="KW-1185">Reference proteome</keyword>
<gene>
    <name evidence="2" type="ORF">V6N11_073975</name>
</gene>
<feature type="chain" id="PRO_5046655608" evidence="1">
    <location>
        <begin position="17"/>
        <end position="120"/>
    </location>
</feature>
<evidence type="ECO:0000313" key="2">
    <source>
        <dbReference type="EMBL" id="KAK8983571.1"/>
    </source>
</evidence>
<accession>A0ABR2P570</accession>
<keyword evidence="1" id="KW-0732">Signal</keyword>
<evidence type="ECO:0000313" key="3">
    <source>
        <dbReference type="Proteomes" id="UP001396334"/>
    </source>
</evidence>
<sequence>MAQVTVAVLKLPFCNAQLSGASGKVQGRQTYLRPLNTTPVVKATKPNNAMFHTDLPLDFTDFLSHTCTNVMNSAGTIKLHPTDRAVQFTVQRHSTFRQFHSRWNPPSNIFLYCYVLTIEK</sequence>
<evidence type="ECO:0000256" key="1">
    <source>
        <dbReference type="SAM" id="SignalP"/>
    </source>
</evidence>
<dbReference type="Proteomes" id="UP001396334">
    <property type="component" value="Unassembled WGS sequence"/>
</dbReference>
<reference evidence="2 3" key="1">
    <citation type="journal article" date="2024" name="G3 (Bethesda)">
        <title>Genome assembly of Hibiscus sabdariffa L. provides insights into metabolisms of medicinal natural products.</title>
        <authorList>
            <person name="Kim T."/>
        </authorList>
    </citation>
    <scope>NUCLEOTIDE SEQUENCE [LARGE SCALE GENOMIC DNA]</scope>
    <source>
        <strain evidence="2">TK-2024</strain>
        <tissue evidence="2">Old leaves</tissue>
    </source>
</reference>
<organism evidence="2 3">
    <name type="scientific">Hibiscus sabdariffa</name>
    <name type="common">roselle</name>
    <dbReference type="NCBI Taxonomy" id="183260"/>
    <lineage>
        <taxon>Eukaryota</taxon>
        <taxon>Viridiplantae</taxon>
        <taxon>Streptophyta</taxon>
        <taxon>Embryophyta</taxon>
        <taxon>Tracheophyta</taxon>
        <taxon>Spermatophyta</taxon>
        <taxon>Magnoliopsida</taxon>
        <taxon>eudicotyledons</taxon>
        <taxon>Gunneridae</taxon>
        <taxon>Pentapetalae</taxon>
        <taxon>rosids</taxon>
        <taxon>malvids</taxon>
        <taxon>Malvales</taxon>
        <taxon>Malvaceae</taxon>
        <taxon>Malvoideae</taxon>
        <taxon>Hibiscus</taxon>
    </lineage>
</organism>